<organism evidence="2 3">
    <name type="scientific">Desulfovibrio subterraneus</name>
    <dbReference type="NCBI Taxonomy" id="2718620"/>
    <lineage>
        <taxon>Bacteria</taxon>
        <taxon>Pseudomonadati</taxon>
        <taxon>Thermodesulfobacteriota</taxon>
        <taxon>Desulfovibrionia</taxon>
        <taxon>Desulfovibrionales</taxon>
        <taxon>Desulfovibrionaceae</taxon>
        <taxon>Desulfovibrio</taxon>
    </lineage>
</organism>
<evidence type="ECO:0000313" key="3">
    <source>
        <dbReference type="Proteomes" id="UP000503840"/>
    </source>
</evidence>
<dbReference type="SUPFAM" id="SSF48695">
    <property type="entry name" value="Multiheme cytochromes"/>
    <property type="match status" value="1"/>
</dbReference>
<dbReference type="InterPro" id="IPR023155">
    <property type="entry name" value="Cyt_c-552/4"/>
</dbReference>
<dbReference type="Proteomes" id="UP000503840">
    <property type="component" value="Unassembled WGS sequence"/>
</dbReference>
<dbReference type="InterPro" id="IPR036280">
    <property type="entry name" value="Multihaem_cyt_sf"/>
</dbReference>
<feature type="domain" description="Cytochrome c-552/4" evidence="1">
    <location>
        <begin position="5"/>
        <end position="77"/>
    </location>
</feature>
<sequence length="124" mass="13519">MGTKACADCHEEQFTQFMKHSKKAHSWKSISVMADDLTTEEREGCYECHTTGHGKGGFVSYEQTPHLADVGCETCHGPGRAHVESGGDPETIQKTPTLESCQTCHNESRIGAFGFKPLIHSGAH</sequence>
<evidence type="ECO:0000313" key="2">
    <source>
        <dbReference type="EMBL" id="GFM32239.1"/>
    </source>
</evidence>
<reference evidence="2 3" key="1">
    <citation type="submission" date="2020-05" db="EMBL/GenBank/DDBJ databases">
        <title>Draft genome sequence of Desulfovibrio sp. strain HN2T.</title>
        <authorList>
            <person name="Ueno A."/>
            <person name="Tamazawa S."/>
            <person name="Tamamura S."/>
            <person name="Murakami T."/>
            <person name="Kiyama T."/>
            <person name="Inomata H."/>
            <person name="Amano Y."/>
            <person name="Miyakawa K."/>
            <person name="Tamaki H."/>
            <person name="Naganuma T."/>
            <person name="Kaneko K."/>
        </authorList>
    </citation>
    <scope>NUCLEOTIDE SEQUENCE [LARGE SCALE GENOMIC DNA]</scope>
    <source>
        <strain evidence="2 3">HN2</strain>
    </source>
</reference>
<protein>
    <submittedName>
        <fullName evidence="2">Cytochrome c</fullName>
    </submittedName>
</protein>
<evidence type="ECO:0000259" key="1">
    <source>
        <dbReference type="Pfam" id="PF13435"/>
    </source>
</evidence>
<comment type="caution">
    <text evidence="2">The sequence shown here is derived from an EMBL/GenBank/DDBJ whole genome shotgun (WGS) entry which is preliminary data.</text>
</comment>
<dbReference type="Pfam" id="PF13435">
    <property type="entry name" value="Cytochrome_C554"/>
    <property type="match status" value="1"/>
</dbReference>
<dbReference type="AlphaFoldDB" id="A0A7J0BEW5"/>
<keyword evidence="3" id="KW-1185">Reference proteome</keyword>
<dbReference type="Gene3D" id="1.10.1130.10">
    <property type="entry name" value="Flavocytochrome C3, Chain A"/>
    <property type="match status" value="1"/>
</dbReference>
<dbReference type="EMBL" id="BLVO01000004">
    <property type="protein sequence ID" value="GFM32239.1"/>
    <property type="molecule type" value="Genomic_DNA"/>
</dbReference>
<proteinExistence type="predicted"/>
<gene>
    <name evidence="2" type="ORF">DSM101010T_06040</name>
</gene>
<name>A0A7J0BEW5_9BACT</name>
<accession>A0A7J0BEW5</accession>